<dbReference type="SUPFAM" id="SSF56601">
    <property type="entry name" value="beta-lactamase/transpeptidase-like"/>
    <property type="match status" value="1"/>
</dbReference>
<dbReference type="RefSeq" id="WP_066494521.1">
    <property type="nucleotide sequence ID" value="NZ_BJMO01000007.1"/>
</dbReference>
<dbReference type="Gene3D" id="3.40.710.10">
    <property type="entry name" value="DD-peptidase/beta-lactamase superfamily"/>
    <property type="match status" value="2"/>
</dbReference>
<dbReference type="InterPro" id="IPR012338">
    <property type="entry name" value="Beta-lactam/transpept-like"/>
</dbReference>
<dbReference type="GO" id="GO:0006508">
    <property type="term" value="P:proteolysis"/>
    <property type="evidence" value="ECO:0007669"/>
    <property type="project" value="InterPro"/>
</dbReference>
<dbReference type="Proteomes" id="UP000070134">
    <property type="component" value="Chromosome"/>
</dbReference>
<evidence type="ECO:0000256" key="2">
    <source>
        <dbReference type="ARBA" id="ARBA00022801"/>
    </source>
</evidence>
<dbReference type="PROSITE" id="PS51257">
    <property type="entry name" value="PROKAR_LIPOPROTEIN"/>
    <property type="match status" value="1"/>
</dbReference>
<protein>
    <submittedName>
        <fullName evidence="3">D-alanyl-D-alanine carboxypeptidase</fullName>
    </submittedName>
</protein>
<keyword evidence="2" id="KW-0378">Hydrolase</keyword>
<dbReference type="PRINTS" id="PR00922">
    <property type="entry name" value="DADACBPTASE3"/>
</dbReference>
<name>A0A126ZUY2_9MICC</name>
<evidence type="ECO:0000313" key="4">
    <source>
        <dbReference type="Proteomes" id="UP000070134"/>
    </source>
</evidence>
<dbReference type="NCBIfam" id="TIGR00666">
    <property type="entry name" value="PBP4"/>
    <property type="match status" value="1"/>
</dbReference>
<organism evidence="3 4">
    <name type="scientific">Sinomonas atrocyanea</name>
    <dbReference type="NCBI Taxonomy" id="37927"/>
    <lineage>
        <taxon>Bacteria</taxon>
        <taxon>Bacillati</taxon>
        <taxon>Actinomycetota</taxon>
        <taxon>Actinomycetes</taxon>
        <taxon>Micrococcales</taxon>
        <taxon>Micrococcaceae</taxon>
        <taxon>Sinomonas</taxon>
    </lineage>
</organism>
<evidence type="ECO:0000313" key="3">
    <source>
        <dbReference type="EMBL" id="AMM30968.1"/>
    </source>
</evidence>
<keyword evidence="3" id="KW-0121">Carboxypeptidase</keyword>
<dbReference type="OrthoDB" id="56883at2"/>
<dbReference type="PANTHER" id="PTHR30023:SF0">
    <property type="entry name" value="PENICILLIN-SENSITIVE CARBOXYPEPTIDASE A"/>
    <property type="match status" value="1"/>
</dbReference>
<dbReference type="Pfam" id="PF02113">
    <property type="entry name" value="Peptidase_S13"/>
    <property type="match status" value="2"/>
</dbReference>
<keyword evidence="3" id="KW-0645">Protease</keyword>
<dbReference type="EMBL" id="CP014518">
    <property type="protein sequence ID" value="AMM30968.1"/>
    <property type="molecule type" value="Genomic_DNA"/>
</dbReference>
<gene>
    <name evidence="3" type="ORF">SA2016_0267</name>
</gene>
<reference evidence="3 4" key="1">
    <citation type="submission" date="2016-02" db="EMBL/GenBank/DDBJ databases">
        <title>Complete genome of Sinomonas atrocyanea KCTC 3377.</title>
        <authorList>
            <person name="Kim K.M."/>
        </authorList>
    </citation>
    <scope>NUCLEOTIDE SEQUENCE [LARGE SCALE GENOMIC DNA]</scope>
    <source>
        <strain evidence="3 4">KCTC 3377</strain>
    </source>
</reference>
<dbReference type="GO" id="GO:0004185">
    <property type="term" value="F:serine-type carboxypeptidase activity"/>
    <property type="evidence" value="ECO:0007669"/>
    <property type="project" value="InterPro"/>
</dbReference>
<dbReference type="PATRIC" id="fig|37927.3.peg.272"/>
<comment type="similarity">
    <text evidence="1">Belongs to the peptidase S13 family.</text>
</comment>
<sequence length="505" mass="48808">MTSERGRRTPLGSAWALVACAVVLAVAVAAALLATGAATRARAALFPAPRPAATTPAWLAPPSSAPTLEGAATLSPAAAEPAPAALAKELGDAFKPAGGTISATVLDGLTGQTLYSQGGTEGHVPASNLKLLTAAAALTTLGPDTTLSTKAVRGQDPGTVVLVGGGDVMLGAGASQPDAVMGRAGMATLADQTAAALLQAAAPSTHDAAGAPRASASPPAPLPATVTVRLDDTLFTGPSLNPAWDPEDVAAGEIAPLYALALNAGRSAPGAAGPRPQDSAMDAAAAFRTELAKDLAAAGVKVADGIERAAAPAGAPQLAAVQSATVADQLGYTLRESDNYAAEALGRLASHAAGGPASNDGAVAALKAAASRVLGSADGFQLSDACGLAIADRAAPTALAGLVRAMALGSDPRLRAALDGLPVAGLDGTLAGRFGGAAAGGAGVVRAKTGTLNTVAALSGYAVDADGRLLVFSVLANGLDPAKRESVLAAIDDGVAALAGCGCRG</sequence>
<dbReference type="AlphaFoldDB" id="A0A126ZUY2"/>
<dbReference type="STRING" id="37927.SA2016_0267"/>
<dbReference type="InterPro" id="IPR000667">
    <property type="entry name" value="Peptidase_S13"/>
</dbReference>
<accession>A0A126ZUY2</accession>
<dbReference type="GO" id="GO:0000270">
    <property type="term" value="P:peptidoglycan metabolic process"/>
    <property type="evidence" value="ECO:0007669"/>
    <property type="project" value="TreeGrafter"/>
</dbReference>
<dbReference type="KEGG" id="satk:SA2016_0267"/>
<proteinExistence type="inferred from homology"/>
<evidence type="ECO:0000256" key="1">
    <source>
        <dbReference type="ARBA" id="ARBA00006096"/>
    </source>
</evidence>
<keyword evidence="4" id="KW-1185">Reference proteome</keyword>
<dbReference type="PANTHER" id="PTHR30023">
    <property type="entry name" value="D-ALANYL-D-ALANINE CARBOXYPEPTIDASE"/>
    <property type="match status" value="1"/>
</dbReference>